<dbReference type="AlphaFoldDB" id="L1KZR7"/>
<dbReference type="Proteomes" id="UP000010411">
    <property type="component" value="Unassembled WGS sequence"/>
</dbReference>
<dbReference type="EMBL" id="AEJC01000255">
    <property type="protein sequence ID" value="EKX65975.1"/>
    <property type="molecule type" value="Genomic_DNA"/>
</dbReference>
<gene>
    <name evidence="1" type="ORF">STRIP9103_03413</name>
</gene>
<evidence type="ECO:0000313" key="1">
    <source>
        <dbReference type="EMBL" id="EKX65975.1"/>
    </source>
</evidence>
<proteinExistence type="predicted"/>
<reference evidence="1 2" key="1">
    <citation type="submission" date="2012-11" db="EMBL/GenBank/DDBJ databases">
        <authorList>
            <person name="Huguet-Tapia J.C."/>
            <person name="Durkin A.S."/>
            <person name="Pettis G.S."/>
            <person name="Badger J.H."/>
        </authorList>
    </citation>
    <scope>NUCLEOTIDE SEQUENCE [LARGE SCALE GENOMIC DNA]</scope>
    <source>
        <strain evidence="1 2">91-03</strain>
    </source>
</reference>
<accession>L1KZR7</accession>
<organism evidence="1 2">
    <name type="scientific">Streptomyces ipomoeae 91-03</name>
    <dbReference type="NCBI Taxonomy" id="698759"/>
    <lineage>
        <taxon>Bacteria</taxon>
        <taxon>Bacillati</taxon>
        <taxon>Actinomycetota</taxon>
        <taxon>Actinomycetes</taxon>
        <taxon>Kitasatosporales</taxon>
        <taxon>Streptomycetaceae</taxon>
        <taxon>Streptomyces</taxon>
    </lineage>
</organism>
<protein>
    <recommendedName>
        <fullName evidence="3">PD-(D/E)XK motif protein</fullName>
    </recommendedName>
</protein>
<evidence type="ECO:0008006" key="3">
    <source>
        <dbReference type="Google" id="ProtNLM"/>
    </source>
</evidence>
<dbReference type="Pfam" id="PF14390">
    <property type="entry name" value="DUF4420"/>
    <property type="match status" value="1"/>
</dbReference>
<sequence length="287" mass="31865">MVGHGGRDIALHVELDRRHRPPHSSMPTIRIEQIAERGMRMARIRTTQVTLMRDFHDFLSAIADRIVAHGRTLDQAFEETIRAWSALLNQPRGFSTEKRIGLMGELAVLRSLAQGYGWATAVDSWTGPEDEEHDFGLPDFDLEVKTTASEQRRHTIHGIRQLDPTPGRPLWFASLQLTRGGTHGRTLTDCVHAVRSSVADHAPASMSRLNSKLAAVGWSNDLPDDERWTPRSQPLLLDSSAVPRLDPSVLQTSVAERISSVQYTIDVTGLSSTIEAPSTALSEFQLP</sequence>
<name>L1KZR7_9ACTN</name>
<keyword evidence="2" id="KW-1185">Reference proteome</keyword>
<comment type="caution">
    <text evidence="1">The sequence shown here is derived from an EMBL/GenBank/DDBJ whole genome shotgun (WGS) entry which is preliminary data.</text>
</comment>
<dbReference type="InterPro" id="IPR025534">
    <property type="entry name" value="DUF4420"/>
</dbReference>
<evidence type="ECO:0000313" key="2">
    <source>
        <dbReference type="Proteomes" id="UP000010411"/>
    </source>
</evidence>